<dbReference type="InterPro" id="IPR045175">
    <property type="entry name" value="M28_fam"/>
</dbReference>
<dbReference type="PANTHER" id="PTHR12147">
    <property type="entry name" value="METALLOPEPTIDASE M28 FAMILY MEMBER"/>
    <property type="match status" value="1"/>
</dbReference>
<dbReference type="PANTHER" id="PTHR12147:SF26">
    <property type="entry name" value="PEPTIDASE M28 DOMAIN-CONTAINING PROTEIN"/>
    <property type="match status" value="1"/>
</dbReference>
<dbReference type="GO" id="GO:0006508">
    <property type="term" value="P:proteolysis"/>
    <property type="evidence" value="ECO:0007669"/>
    <property type="project" value="InterPro"/>
</dbReference>
<sequence>MRLSHLAAAALASVVALPVSSALAADTASSTASASSKASTLSLGNPLGDLITALMSLDLQRAVTVPGIRQHLNALQRIADANGGTRAAGTPGNVATVNYLKQRLQRAGYRVTVQNFDIPFYEELGPGTFAETAPTPKTFVEDTDFTTMPFSGSGDVTGRLVPTTDIEIPPAPAPNSSSGCEAADFPAAVSGNIALVQRGTCDFSLKAANAKAAGAKAVVIFNEGQPGRTDLFPTAAMDVPIDIPVLKATFQVGADLYAQTQAGPVTVHVTTNTLSENRPTSNVIGETYFGRPDTVVVVGAHNDSVPAGPGINDDGSGTATNLEVAEQLGRRQILLRNKVRFAFFGAEELGLLGAFHYVETLSDAERAKIKVMLDFDMLASPNYVRFVYDGNGSTFPDAAGPNGSGLVENVFLAFFAQRNLATDPTAFDNRSDYAAFTEAGIPAGGIFTGAEVIKTEAQARIYGGTAGIAYDPCYHQACDTIANINNTVLDQFADAVANSVVVFAQRRDPVVDPVGLAASAAAKR</sequence>
<dbReference type="SUPFAM" id="SSF53187">
    <property type="entry name" value="Zn-dependent exopeptidases"/>
    <property type="match status" value="1"/>
</dbReference>
<dbReference type="Gene3D" id="3.40.630.10">
    <property type="entry name" value="Zn peptidases"/>
    <property type="match status" value="2"/>
</dbReference>
<reference evidence="4" key="1">
    <citation type="submission" date="2020-06" db="EMBL/GenBank/DDBJ databases">
        <title>Stable isotope informed genome-resolved metagenomics uncovers potential trophic interactions in rhizosphere soil.</title>
        <authorList>
            <person name="Starr E.P."/>
            <person name="Shi S."/>
            <person name="Blazewicz S.J."/>
            <person name="Koch B.J."/>
            <person name="Probst A.J."/>
            <person name="Hungate B.A."/>
            <person name="Pett-Ridge J."/>
            <person name="Firestone M.K."/>
            <person name="Banfield J.F."/>
        </authorList>
    </citation>
    <scope>NUCLEOTIDE SEQUENCE</scope>
    <source>
        <strain evidence="4">YM_69_17</strain>
    </source>
</reference>
<dbReference type="SUPFAM" id="SSF52025">
    <property type="entry name" value="PA domain"/>
    <property type="match status" value="1"/>
</dbReference>
<accession>A0A952KNP1</accession>
<dbReference type="InterPro" id="IPR003137">
    <property type="entry name" value="PA_domain"/>
</dbReference>
<comment type="caution">
    <text evidence="4">The sequence shown here is derived from an EMBL/GenBank/DDBJ whole genome shotgun (WGS) entry which is preliminary data.</text>
</comment>
<dbReference type="EMBL" id="JAEKLZ010000454">
    <property type="protein sequence ID" value="MBW8728799.1"/>
    <property type="molecule type" value="Genomic_DNA"/>
</dbReference>
<keyword evidence="1" id="KW-0732">Signal</keyword>
<dbReference type="Gene3D" id="3.50.30.30">
    <property type="match status" value="1"/>
</dbReference>
<proteinExistence type="predicted"/>
<feature type="signal peptide" evidence="1">
    <location>
        <begin position="1"/>
        <end position="24"/>
    </location>
</feature>
<gene>
    <name evidence="4" type="ORF">JF625_27080</name>
</gene>
<evidence type="ECO:0000259" key="2">
    <source>
        <dbReference type="Pfam" id="PF02225"/>
    </source>
</evidence>
<feature type="non-terminal residue" evidence="4">
    <location>
        <position position="524"/>
    </location>
</feature>
<dbReference type="GO" id="GO:0008235">
    <property type="term" value="F:metalloexopeptidase activity"/>
    <property type="evidence" value="ECO:0007669"/>
    <property type="project" value="InterPro"/>
</dbReference>
<dbReference type="Pfam" id="PF04389">
    <property type="entry name" value="Peptidase_M28"/>
    <property type="match status" value="1"/>
</dbReference>
<organism evidence="4 5">
    <name type="scientific">Inquilinus limosus</name>
    <dbReference type="NCBI Taxonomy" id="171674"/>
    <lineage>
        <taxon>Bacteria</taxon>
        <taxon>Pseudomonadati</taxon>
        <taxon>Pseudomonadota</taxon>
        <taxon>Alphaproteobacteria</taxon>
        <taxon>Rhodospirillales</taxon>
        <taxon>Rhodospirillaceae</taxon>
        <taxon>Inquilinus</taxon>
    </lineage>
</organism>
<dbReference type="Pfam" id="PF02225">
    <property type="entry name" value="PA"/>
    <property type="match status" value="1"/>
</dbReference>
<protein>
    <submittedName>
        <fullName evidence="4">M20/M25/M40 family metallo-hydrolase</fullName>
    </submittedName>
</protein>
<evidence type="ECO:0000259" key="3">
    <source>
        <dbReference type="Pfam" id="PF04389"/>
    </source>
</evidence>
<dbReference type="AlphaFoldDB" id="A0A952KNP1"/>
<name>A0A952KNP1_9PROT</name>
<feature type="domain" description="Peptidase M28" evidence="3">
    <location>
        <begin position="282"/>
        <end position="498"/>
    </location>
</feature>
<evidence type="ECO:0000256" key="1">
    <source>
        <dbReference type="SAM" id="SignalP"/>
    </source>
</evidence>
<dbReference type="Proteomes" id="UP000700706">
    <property type="component" value="Unassembled WGS sequence"/>
</dbReference>
<dbReference type="InterPro" id="IPR046450">
    <property type="entry name" value="PA_dom_sf"/>
</dbReference>
<feature type="domain" description="PA" evidence="2">
    <location>
        <begin position="156"/>
        <end position="255"/>
    </location>
</feature>
<evidence type="ECO:0000313" key="5">
    <source>
        <dbReference type="Proteomes" id="UP000700706"/>
    </source>
</evidence>
<feature type="chain" id="PRO_5037188985" evidence="1">
    <location>
        <begin position="25"/>
        <end position="524"/>
    </location>
</feature>
<dbReference type="InterPro" id="IPR007484">
    <property type="entry name" value="Peptidase_M28"/>
</dbReference>
<evidence type="ECO:0000313" key="4">
    <source>
        <dbReference type="EMBL" id="MBW8728799.1"/>
    </source>
</evidence>